<dbReference type="InterPro" id="IPR051319">
    <property type="entry name" value="Oligoribo/pAp-PDE_c-di-AMP_PDE"/>
</dbReference>
<evidence type="ECO:0000313" key="4">
    <source>
        <dbReference type="Proteomes" id="UP000284822"/>
    </source>
</evidence>
<sequence length="315" mass="34295">MNTFGEIIDQIAISSKIIIHRHVNPDPDALGSQLGLAESIRATYPQKTVLLAGEGVGDLDWISTMDTVKDTDYQDALVIVVDTANRPRISDQRYHQGAKLIKIDHHPNVDPYGDLRYVNTSASSCAEIIADLINTAGNKLRMTARVAASLYTGIVGDTGRFLYPSTTVHTLAVAAQLVSFDFDANLINLKMGEITLNQARLQGYVYDHLEVDDSGAAKLIIPQSLLHSLDLTTDDAHVIVSTPGRLRGVHSWVMGVEQLDGTYRVHLRSQGPAINDLAAAHHGGGHPLASGAKAQDEAEMQQIFTELITLQQQFK</sequence>
<reference evidence="3 4" key="1">
    <citation type="submission" date="2018-07" db="EMBL/GenBank/DDBJ databases">
        <title>Genome sequences of six Lactobacillus spp. isolated from bumble bee guts.</title>
        <authorList>
            <person name="Motta E.V.S."/>
            <person name="Moran N.A."/>
        </authorList>
    </citation>
    <scope>NUCLEOTIDE SEQUENCE [LARGE SCALE GENOMIC DNA]</scope>
    <source>
        <strain evidence="3 4">LV-8.1</strain>
    </source>
</reference>
<dbReference type="InterPro" id="IPR003156">
    <property type="entry name" value="DHHA1_dom"/>
</dbReference>
<dbReference type="GO" id="GO:0003676">
    <property type="term" value="F:nucleic acid binding"/>
    <property type="evidence" value="ECO:0007669"/>
    <property type="project" value="InterPro"/>
</dbReference>
<evidence type="ECO:0000259" key="2">
    <source>
        <dbReference type="Pfam" id="PF02272"/>
    </source>
</evidence>
<dbReference type="Gene3D" id="3.90.1640.10">
    <property type="entry name" value="inorganic pyrophosphatase (n-terminal core)"/>
    <property type="match status" value="1"/>
</dbReference>
<comment type="caution">
    <text evidence="3">The sequence shown here is derived from an EMBL/GenBank/DDBJ whole genome shotgun (WGS) entry which is preliminary data.</text>
</comment>
<evidence type="ECO:0000259" key="1">
    <source>
        <dbReference type="Pfam" id="PF01368"/>
    </source>
</evidence>
<feature type="domain" description="DDH" evidence="1">
    <location>
        <begin position="16"/>
        <end position="154"/>
    </location>
</feature>
<gene>
    <name evidence="3" type="ORF">DS832_09350</name>
</gene>
<name>A0A3R6Z818_9LACO</name>
<dbReference type="EMBL" id="QOCS01000035">
    <property type="protein sequence ID" value="RHW44164.1"/>
    <property type="molecule type" value="Genomic_DNA"/>
</dbReference>
<feature type="domain" description="DHHA1" evidence="2">
    <location>
        <begin position="230"/>
        <end position="307"/>
    </location>
</feature>
<accession>A0A3R6Z818</accession>
<dbReference type="SUPFAM" id="SSF64182">
    <property type="entry name" value="DHH phosphoesterases"/>
    <property type="match status" value="1"/>
</dbReference>
<evidence type="ECO:0000313" key="3">
    <source>
        <dbReference type="EMBL" id="RHW44164.1"/>
    </source>
</evidence>
<protein>
    <submittedName>
        <fullName evidence="3">Bifunctional oligoribonuclease/PAP phosphatase NrnA</fullName>
    </submittedName>
</protein>
<dbReference type="AlphaFoldDB" id="A0A3R6Z818"/>
<dbReference type="Proteomes" id="UP000284822">
    <property type="component" value="Unassembled WGS sequence"/>
</dbReference>
<proteinExistence type="predicted"/>
<dbReference type="PANTHER" id="PTHR47618">
    <property type="entry name" value="BIFUNCTIONAL OLIGORIBONUCLEASE AND PAP PHOSPHATASE NRNA"/>
    <property type="match status" value="1"/>
</dbReference>
<dbReference type="Pfam" id="PF01368">
    <property type="entry name" value="DHH"/>
    <property type="match status" value="1"/>
</dbReference>
<dbReference type="Gene3D" id="3.10.310.30">
    <property type="match status" value="1"/>
</dbReference>
<dbReference type="RefSeq" id="WP_118911321.1">
    <property type="nucleotide sequence ID" value="NZ_QOCS01000035.1"/>
</dbReference>
<dbReference type="InterPro" id="IPR038763">
    <property type="entry name" value="DHH_sf"/>
</dbReference>
<dbReference type="PANTHER" id="PTHR47618:SF1">
    <property type="entry name" value="BIFUNCTIONAL OLIGORIBONUCLEASE AND PAP PHOSPHATASE NRNA"/>
    <property type="match status" value="1"/>
</dbReference>
<organism evidence="3 4">
    <name type="scientific">Bombilactobacillus bombi</name>
    <dbReference type="NCBI Taxonomy" id="1303590"/>
    <lineage>
        <taxon>Bacteria</taxon>
        <taxon>Bacillati</taxon>
        <taxon>Bacillota</taxon>
        <taxon>Bacilli</taxon>
        <taxon>Lactobacillales</taxon>
        <taxon>Lactobacillaceae</taxon>
        <taxon>Bombilactobacillus</taxon>
    </lineage>
</organism>
<dbReference type="InterPro" id="IPR001667">
    <property type="entry name" value="DDH_dom"/>
</dbReference>
<dbReference type="Pfam" id="PF02272">
    <property type="entry name" value="DHHA1"/>
    <property type="match status" value="1"/>
</dbReference>